<dbReference type="Proteomes" id="UP000003586">
    <property type="component" value="Chromosome"/>
</dbReference>
<dbReference type="HOGENOM" id="CLU_1309055_0_0_10"/>
<name>W0F7H7_9BACT</name>
<keyword evidence="1" id="KW-0812">Transmembrane</keyword>
<gene>
    <name evidence="2" type="ORF">NIASO_07110</name>
</gene>
<organism evidence="2 3">
    <name type="scientific">Niabella soli DSM 19437</name>
    <dbReference type="NCBI Taxonomy" id="929713"/>
    <lineage>
        <taxon>Bacteria</taxon>
        <taxon>Pseudomonadati</taxon>
        <taxon>Bacteroidota</taxon>
        <taxon>Chitinophagia</taxon>
        <taxon>Chitinophagales</taxon>
        <taxon>Chitinophagaceae</taxon>
        <taxon>Niabella</taxon>
    </lineage>
</organism>
<dbReference type="eggNOG" id="ENOG5033KQ0">
    <property type="taxonomic scope" value="Bacteria"/>
</dbReference>
<keyword evidence="3" id="KW-1185">Reference proteome</keyword>
<evidence type="ECO:0000256" key="1">
    <source>
        <dbReference type="SAM" id="Phobius"/>
    </source>
</evidence>
<keyword evidence="1" id="KW-1133">Transmembrane helix</keyword>
<dbReference type="KEGG" id="nso:NIASO_07110"/>
<reference evidence="2 3" key="1">
    <citation type="submission" date="2013-12" db="EMBL/GenBank/DDBJ databases">
        <authorList>
            <consortium name="DOE Joint Genome Institute"/>
            <person name="Eisen J."/>
            <person name="Huntemann M."/>
            <person name="Han J."/>
            <person name="Chen A."/>
            <person name="Kyrpides N."/>
            <person name="Mavromatis K."/>
            <person name="Markowitz V."/>
            <person name="Palaniappan K."/>
            <person name="Ivanova N."/>
            <person name="Schaumberg A."/>
            <person name="Pati A."/>
            <person name="Liolios K."/>
            <person name="Nordberg H.P."/>
            <person name="Cantor M.N."/>
            <person name="Hua S.X."/>
            <person name="Woyke T."/>
        </authorList>
    </citation>
    <scope>NUCLEOTIDE SEQUENCE [LARGE SCALE GENOMIC DNA]</scope>
    <source>
        <strain evidence="3">DSM 19437</strain>
    </source>
</reference>
<dbReference type="AlphaFoldDB" id="W0F7H7"/>
<dbReference type="RefSeq" id="WP_008585025.1">
    <property type="nucleotide sequence ID" value="NZ_CP007035.1"/>
</dbReference>
<feature type="transmembrane region" description="Helical" evidence="1">
    <location>
        <begin position="168"/>
        <end position="186"/>
    </location>
</feature>
<evidence type="ECO:0008006" key="4">
    <source>
        <dbReference type="Google" id="ProtNLM"/>
    </source>
</evidence>
<protein>
    <recommendedName>
        <fullName evidence="4">CCDC81-like prokaryotic HU domain-containing protein</fullName>
    </recommendedName>
</protein>
<accession>W0F7H7</accession>
<sequence length="210" mass="23457">MFSILTTYLYQHKKLALPGIGNFELQPQSASTSFDTVAAPGWNIVFSENKSATAADNPDSFYDLLGLKESLSRANAQQQFEEFARNMVVKLNDNETIDWEDVGLLQKPDHHISFTPKAPTTSLFSNVAAQRVIREHADHQLLVGEKETTKNAALEEMLWEERSNRRKTITWVIVAAVAVIAALFFLKNGCASGNQQQVTIQKPASTYNLK</sequence>
<keyword evidence="1" id="KW-0472">Membrane</keyword>
<proteinExistence type="predicted"/>
<evidence type="ECO:0000313" key="3">
    <source>
        <dbReference type="Proteomes" id="UP000003586"/>
    </source>
</evidence>
<dbReference type="OrthoDB" id="664124at2"/>
<evidence type="ECO:0000313" key="2">
    <source>
        <dbReference type="EMBL" id="AHF17414.1"/>
    </source>
</evidence>
<dbReference type="EMBL" id="CP007035">
    <property type="protein sequence ID" value="AHF17414.1"/>
    <property type="molecule type" value="Genomic_DNA"/>
</dbReference>